<dbReference type="InterPro" id="IPR016162">
    <property type="entry name" value="Ald_DH_N"/>
</dbReference>
<dbReference type="PANTHER" id="PTHR43570:SF16">
    <property type="entry name" value="ALDEHYDE DEHYDROGENASE TYPE III, ISOFORM Q"/>
    <property type="match status" value="1"/>
</dbReference>
<keyword evidence="3 4" id="KW-0560">Oxidoreductase</keyword>
<evidence type="ECO:0000256" key="5">
    <source>
        <dbReference type="PIRSR" id="PIRSR036492-1"/>
    </source>
</evidence>
<dbReference type="Gene3D" id="3.40.309.10">
    <property type="entry name" value="Aldehyde Dehydrogenase, Chain A, domain 2"/>
    <property type="match status" value="1"/>
</dbReference>
<dbReference type="SUPFAM" id="SSF53720">
    <property type="entry name" value="ALDH-like"/>
    <property type="match status" value="1"/>
</dbReference>
<sequence length="509" mass="57298">MEFTTAAEFDKAYQVTRNAFDAKLTKGKDWRTRQLKRTWWMIEENKDRIVAALYKDLKRHRQETIITDCTMIQNDILHILANLNEWMRDEKPTRWDLINFMGGTTIRKEPKGVVLIIGAWNFPMLLLLHPMVAAIAAGCAIILKPSDMARASQDLLIELIPQYLDADAIRCVTAGPQEMQHILEHRFDHVFYTGSANIGKVVYAAAAKHLTPVTLELGGQGPAIVMPSANIELSAKHIAVTKFQNAGQICLTVNHILADPKISDALVEAMIRHFDLFMGGHDKQPEHYTSIVNERNFDRLDRLLKETKGKIVYGGQRDRSTRFFAPTIVTGVKPGDSLLSEELFGPILPIMEADLDSGLTFTRKTGQPLALYAFTQNSDEKHRILNEVQSGGVTFNDCMLHIVGRDAPFGGTGTSGFGYYHGYHGFREFSYLRTCTNAMPAWMESLMDARYPPYSLKKIKKLSPPVKPGFDRDGNDTSTRKLWKWTFGLGVLAVSMAIQRFSGQSSRRS</sequence>
<evidence type="ECO:0000256" key="2">
    <source>
        <dbReference type="ARBA" id="ARBA00022746"/>
    </source>
</evidence>
<proteinExistence type="inferred from homology"/>
<feature type="domain" description="Aldehyde dehydrogenase" evidence="6">
    <location>
        <begin position="4"/>
        <end position="434"/>
    </location>
</feature>
<dbReference type="InterPro" id="IPR012394">
    <property type="entry name" value="Aldehyde_DH_NAD(P)"/>
</dbReference>
<dbReference type="EMBL" id="JAPQKH010000004">
    <property type="protein sequence ID" value="KAJ5101201.1"/>
    <property type="molecule type" value="Genomic_DNA"/>
</dbReference>
<dbReference type="InterPro" id="IPR015590">
    <property type="entry name" value="Aldehyde_DH_dom"/>
</dbReference>
<evidence type="ECO:0000259" key="6">
    <source>
        <dbReference type="Pfam" id="PF00171"/>
    </source>
</evidence>
<dbReference type="Gene3D" id="3.40.605.10">
    <property type="entry name" value="Aldehyde Dehydrogenase, Chain A, domain 1"/>
    <property type="match status" value="1"/>
</dbReference>
<reference evidence="7" key="2">
    <citation type="journal article" date="2023" name="IMA Fungus">
        <title>Comparative genomic study of the Penicillium genus elucidates a diverse pangenome and 15 lateral gene transfer events.</title>
        <authorList>
            <person name="Petersen C."/>
            <person name="Sorensen T."/>
            <person name="Nielsen M.R."/>
            <person name="Sondergaard T.E."/>
            <person name="Sorensen J.L."/>
            <person name="Fitzpatrick D.A."/>
            <person name="Frisvad J.C."/>
            <person name="Nielsen K.L."/>
        </authorList>
    </citation>
    <scope>NUCLEOTIDE SEQUENCE</scope>
    <source>
        <strain evidence="7">IBT 30069</strain>
    </source>
</reference>
<feature type="active site" evidence="5">
    <location>
        <position position="216"/>
    </location>
</feature>
<dbReference type="Proteomes" id="UP001149165">
    <property type="component" value="Unassembled WGS sequence"/>
</dbReference>
<evidence type="ECO:0000313" key="8">
    <source>
        <dbReference type="Proteomes" id="UP001149165"/>
    </source>
</evidence>
<feature type="active site" evidence="5">
    <location>
        <position position="250"/>
    </location>
</feature>
<dbReference type="OrthoDB" id="440325at2759"/>
<dbReference type="PIRSF" id="PIRSF036492">
    <property type="entry name" value="ALDH"/>
    <property type="match status" value="1"/>
</dbReference>
<dbReference type="GO" id="GO:0005737">
    <property type="term" value="C:cytoplasm"/>
    <property type="evidence" value="ECO:0007669"/>
    <property type="project" value="TreeGrafter"/>
</dbReference>
<dbReference type="InterPro" id="IPR016161">
    <property type="entry name" value="Ald_DH/histidinol_DH"/>
</dbReference>
<dbReference type="InterPro" id="IPR016163">
    <property type="entry name" value="Ald_DH_C"/>
</dbReference>
<name>A0A9W9FJ73_9EURO</name>
<evidence type="ECO:0000313" key="7">
    <source>
        <dbReference type="EMBL" id="KAJ5101201.1"/>
    </source>
</evidence>
<dbReference type="Pfam" id="PF00171">
    <property type="entry name" value="Aldedh"/>
    <property type="match status" value="1"/>
</dbReference>
<dbReference type="GO" id="GO:0004029">
    <property type="term" value="F:aldehyde dehydrogenase (NAD+) activity"/>
    <property type="evidence" value="ECO:0007669"/>
    <property type="project" value="TreeGrafter"/>
</dbReference>
<gene>
    <name evidence="7" type="ORF">N7456_007253</name>
</gene>
<dbReference type="GO" id="GO:0016117">
    <property type="term" value="P:carotenoid biosynthetic process"/>
    <property type="evidence" value="ECO:0007669"/>
    <property type="project" value="UniProtKB-KW"/>
</dbReference>
<protein>
    <recommendedName>
        <fullName evidence="4">Aldehyde dehydrogenase</fullName>
    </recommendedName>
</protein>
<dbReference type="PANTHER" id="PTHR43570">
    <property type="entry name" value="ALDEHYDE DEHYDROGENASE"/>
    <property type="match status" value="1"/>
</dbReference>
<comment type="caution">
    <text evidence="7">The sequence shown here is derived from an EMBL/GenBank/DDBJ whole genome shotgun (WGS) entry which is preliminary data.</text>
</comment>
<organism evidence="7 8">
    <name type="scientific">Penicillium angulare</name>
    <dbReference type="NCBI Taxonomy" id="116970"/>
    <lineage>
        <taxon>Eukaryota</taxon>
        <taxon>Fungi</taxon>
        <taxon>Dikarya</taxon>
        <taxon>Ascomycota</taxon>
        <taxon>Pezizomycotina</taxon>
        <taxon>Eurotiomycetes</taxon>
        <taxon>Eurotiomycetidae</taxon>
        <taxon>Eurotiales</taxon>
        <taxon>Aspergillaceae</taxon>
        <taxon>Penicillium</taxon>
    </lineage>
</organism>
<keyword evidence="8" id="KW-1185">Reference proteome</keyword>
<evidence type="ECO:0000256" key="1">
    <source>
        <dbReference type="ARBA" id="ARBA00009986"/>
    </source>
</evidence>
<evidence type="ECO:0000256" key="3">
    <source>
        <dbReference type="ARBA" id="ARBA00023002"/>
    </source>
</evidence>
<accession>A0A9W9FJ73</accession>
<dbReference type="AlphaFoldDB" id="A0A9W9FJ73"/>
<keyword evidence="2" id="KW-0125">Carotenoid biosynthesis</keyword>
<comment type="similarity">
    <text evidence="1 4">Belongs to the aldehyde dehydrogenase family.</text>
</comment>
<reference evidence="7" key="1">
    <citation type="submission" date="2022-11" db="EMBL/GenBank/DDBJ databases">
        <authorList>
            <person name="Petersen C."/>
        </authorList>
    </citation>
    <scope>NUCLEOTIDE SEQUENCE</scope>
    <source>
        <strain evidence="7">IBT 30069</strain>
    </source>
</reference>
<dbReference type="FunFam" id="3.40.605.10:FF:000004">
    <property type="entry name" value="Aldehyde dehydrogenase"/>
    <property type="match status" value="1"/>
</dbReference>
<dbReference type="GO" id="GO:0006081">
    <property type="term" value="P:aldehyde metabolic process"/>
    <property type="evidence" value="ECO:0007669"/>
    <property type="project" value="InterPro"/>
</dbReference>
<evidence type="ECO:0000256" key="4">
    <source>
        <dbReference type="PIRNR" id="PIRNR036492"/>
    </source>
</evidence>